<proteinExistence type="predicted"/>
<evidence type="ECO:0000259" key="3">
    <source>
        <dbReference type="SMART" id="SM00829"/>
    </source>
</evidence>
<dbReference type="PANTHER" id="PTHR48106:SF8">
    <property type="entry name" value="OS02G0805600 PROTEIN"/>
    <property type="match status" value="1"/>
</dbReference>
<evidence type="ECO:0000256" key="1">
    <source>
        <dbReference type="ARBA" id="ARBA00022857"/>
    </source>
</evidence>
<dbReference type="SUPFAM" id="SSF51735">
    <property type="entry name" value="NAD(P)-binding Rossmann-fold domains"/>
    <property type="match status" value="1"/>
</dbReference>
<organism evidence="4 5">
    <name type="scientific">Kitasatospora kifunensis</name>
    <name type="common">Streptomyces kifunensis</name>
    <dbReference type="NCBI Taxonomy" id="58351"/>
    <lineage>
        <taxon>Bacteria</taxon>
        <taxon>Bacillati</taxon>
        <taxon>Actinomycetota</taxon>
        <taxon>Actinomycetes</taxon>
        <taxon>Kitasatosporales</taxon>
        <taxon>Streptomycetaceae</taxon>
        <taxon>Kitasatospora</taxon>
    </lineage>
</organism>
<dbReference type="InterPro" id="IPR013154">
    <property type="entry name" value="ADH-like_N"/>
</dbReference>
<sequence length="325" mass="33295">MHAFTIPQPGGPEALTWTKVDDPVPGEGEVLVEVAATAVNRADLLQRQGSYNPPPGAAPYPGLECSGRIAALGPGVAGWAVGDEVCALLAGGGYAEKVAVPVGQLLPVPRGLGLVAAAALPEVAATVWSNVFMVAHLRPGETVLLHGGASGIGTMAIQLAKAVGAKVIVTAGSAKKLARCAELGADVLVNYREQDFVTAVREATGGHGVDVILDIMGAKYLQRNVDALAVSGRLVIIGLQGGVKGEIDLSTLLAKRAAVVATSLRPRPLAEKAAIVAAVREHVWPLLESGVVKPVIDRVLPITDAAEAHRALEAGEQVGKVVLQV</sequence>
<keyword evidence="5" id="KW-1185">Reference proteome</keyword>
<comment type="caution">
    <text evidence="4">The sequence shown here is derived from an EMBL/GenBank/DDBJ whole genome shotgun (WGS) entry which is preliminary data.</text>
</comment>
<name>A0A7W7VWG7_KITKI</name>
<dbReference type="InterPro" id="IPR036291">
    <property type="entry name" value="NAD(P)-bd_dom_sf"/>
</dbReference>
<dbReference type="GO" id="GO:0070402">
    <property type="term" value="F:NADPH binding"/>
    <property type="evidence" value="ECO:0007669"/>
    <property type="project" value="TreeGrafter"/>
</dbReference>
<dbReference type="InterPro" id="IPR014189">
    <property type="entry name" value="Quinone_OxRdtase_PIG3"/>
</dbReference>
<evidence type="ECO:0000256" key="2">
    <source>
        <dbReference type="ARBA" id="ARBA00023002"/>
    </source>
</evidence>
<keyword evidence="2" id="KW-0560">Oxidoreductase</keyword>
<gene>
    <name evidence="4" type="ORF">FHR34_003503</name>
</gene>
<dbReference type="EMBL" id="JACHJV010000001">
    <property type="protein sequence ID" value="MBB4924510.1"/>
    <property type="molecule type" value="Genomic_DNA"/>
</dbReference>
<dbReference type="RefSeq" id="WP_184936445.1">
    <property type="nucleotide sequence ID" value="NZ_JACHJV010000001.1"/>
</dbReference>
<keyword evidence="1" id="KW-0521">NADP</keyword>
<dbReference type="SUPFAM" id="SSF50129">
    <property type="entry name" value="GroES-like"/>
    <property type="match status" value="1"/>
</dbReference>
<dbReference type="PANTHER" id="PTHR48106">
    <property type="entry name" value="QUINONE OXIDOREDUCTASE PIG3-RELATED"/>
    <property type="match status" value="1"/>
</dbReference>
<dbReference type="CDD" id="cd05276">
    <property type="entry name" value="p53_inducible_oxidoreductase"/>
    <property type="match status" value="1"/>
</dbReference>
<evidence type="ECO:0000313" key="5">
    <source>
        <dbReference type="Proteomes" id="UP000540506"/>
    </source>
</evidence>
<feature type="domain" description="Enoyl reductase (ER)" evidence="3">
    <location>
        <begin position="10"/>
        <end position="323"/>
    </location>
</feature>
<dbReference type="AlphaFoldDB" id="A0A7W7VWG7"/>
<dbReference type="Gene3D" id="3.40.50.720">
    <property type="entry name" value="NAD(P)-binding Rossmann-like Domain"/>
    <property type="match status" value="1"/>
</dbReference>
<dbReference type="GO" id="GO:0016651">
    <property type="term" value="F:oxidoreductase activity, acting on NAD(P)H"/>
    <property type="evidence" value="ECO:0007669"/>
    <property type="project" value="TreeGrafter"/>
</dbReference>
<dbReference type="NCBIfam" id="TIGR02824">
    <property type="entry name" value="quinone_pig3"/>
    <property type="match status" value="1"/>
</dbReference>
<dbReference type="Pfam" id="PF08240">
    <property type="entry name" value="ADH_N"/>
    <property type="match status" value="1"/>
</dbReference>
<accession>A0A7W7VWG7</accession>
<dbReference type="Proteomes" id="UP000540506">
    <property type="component" value="Unassembled WGS sequence"/>
</dbReference>
<dbReference type="InterPro" id="IPR020843">
    <property type="entry name" value="ER"/>
</dbReference>
<dbReference type="SMART" id="SM00829">
    <property type="entry name" value="PKS_ER"/>
    <property type="match status" value="1"/>
</dbReference>
<reference evidence="4 5" key="1">
    <citation type="submission" date="2020-08" db="EMBL/GenBank/DDBJ databases">
        <title>Sequencing the genomes of 1000 actinobacteria strains.</title>
        <authorList>
            <person name="Klenk H.-P."/>
        </authorList>
    </citation>
    <scope>NUCLEOTIDE SEQUENCE [LARGE SCALE GENOMIC DNA]</scope>
    <source>
        <strain evidence="4 5">DSM 41654</strain>
    </source>
</reference>
<dbReference type="Gene3D" id="3.90.180.10">
    <property type="entry name" value="Medium-chain alcohol dehydrogenases, catalytic domain"/>
    <property type="match status" value="1"/>
</dbReference>
<protein>
    <submittedName>
        <fullName evidence="4">Putative PIG3 family NAD(P)H quinone oxidoreductase</fullName>
    </submittedName>
</protein>
<dbReference type="InterPro" id="IPR013149">
    <property type="entry name" value="ADH-like_C"/>
</dbReference>
<dbReference type="Pfam" id="PF00107">
    <property type="entry name" value="ADH_zinc_N"/>
    <property type="match status" value="1"/>
</dbReference>
<dbReference type="InterPro" id="IPR011032">
    <property type="entry name" value="GroES-like_sf"/>
</dbReference>
<evidence type="ECO:0000313" key="4">
    <source>
        <dbReference type="EMBL" id="MBB4924510.1"/>
    </source>
</evidence>